<name>A0A9J6NWC7_9CLOT</name>
<protein>
    <submittedName>
        <fullName evidence="1">Uncharacterized protein</fullName>
    </submittedName>
</protein>
<comment type="caution">
    <text evidence="1">The sequence shown here is derived from an EMBL/GenBank/DDBJ whole genome shotgun (WGS) entry which is preliminary data.</text>
</comment>
<dbReference type="AlphaFoldDB" id="A0A9J6NWC7"/>
<dbReference type="RefSeq" id="WP_250857678.1">
    <property type="nucleotide sequence ID" value="NZ_JAGSOJ010000001.1"/>
</dbReference>
<accession>A0A9J6NWC7</accession>
<organism evidence="1 2">
    <name type="scientific">Oceanirhabdus seepicola</name>
    <dbReference type="NCBI Taxonomy" id="2828781"/>
    <lineage>
        <taxon>Bacteria</taxon>
        <taxon>Bacillati</taxon>
        <taxon>Bacillota</taxon>
        <taxon>Clostridia</taxon>
        <taxon>Eubacteriales</taxon>
        <taxon>Clostridiaceae</taxon>
        <taxon>Oceanirhabdus</taxon>
    </lineage>
</organism>
<dbReference type="EMBL" id="JAGSOJ010000001">
    <property type="protein sequence ID" value="MCM1988810.1"/>
    <property type="molecule type" value="Genomic_DNA"/>
</dbReference>
<reference evidence="1" key="2">
    <citation type="submission" date="2021-04" db="EMBL/GenBank/DDBJ databases">
        <authorList>
            <person name="Dong X."/>
        </authorList>
    </citation>
    <scope>NUCLEOTIDE SEQUENCE</scope>
    <source>
        <strain evidence="1">ZWT</strain>
    </source>
</reference>
<gene>
    <name evidence="1" type="ORF">KDK92_03585</name>
</gene>
<evidence type="ECO:0000313" key="1">
    <source>
        <dbReference type="EMBL" id="MCM1988810.1"/>
    </source>
</evidence>
<evidence type="ECO:0000313" key="2">
    <source>
        <dbReference type="Proteomes" id="UP001056429"/>
    </source>
</evidence>
<proteinExistence type="predicted"/>
<dbReference type="Proteomes" id="UP001056429">
    <property type="component" value="Unassembled WGS sequence"/>
</dbReference>
<sequence>MFEVGSLNSKYWRYDKDKISISSFEKLSGIIENILDIESLEETKGYINYNNK</sequence>
<reference evidence="1" key="1">
    <citation type="journal article" date="2021" name="mSystems">
        <title>Bacteria and Archaea Synergistically Convert Glycine Betaine to Biogenic Methane in the Formosa Cold Seep of the South China Sea.</title>
        <authorList>
            <person name="Li L."/>
            <person name="Zhang W."/>
            <person name="Zhang S."/>
            <person name="Song L."/>
            <person name="Sun Q."/>
            <person name="Zhang H."/>
            <person name="Xiang H."/>
            <person name="Dong X."/>
        </authorList>
    </citation>
    <scope>NUCLEOTIDE SEQUENCE</scope>
    <source>
        <strain evidence="1">ZWT</strain>
    </source>
</reference>
<keyword evidence="2" id="KW-1185">Reference proteome</keyword>